<sequence>MTWTVWRRLAERKVLNVGSSTRWAHYNPVNATGVITGQDWSQEMYQWMVRCTDSQSNCLGGTVCGECAAGWKDPYTVFTHEINGTIYKPRVLDTSHRSMGVCWNFIYNQFFSSIGTDQYFHHLVLLCT</sequence>
<protein>
    <submittedName>
        <fullName evidence="1">Uncharacterized protein</fullName>
    </submittedName>
</protein>
<comment type="caution">
    <text evidence="1">The sequence shown here is derived from an EMBL/GenBank/DDBJ whole genome shotgun (WGS) entry which is preliminary data.</text>
</comment>
<reference evidence="1" key="1">
    <citation type="thesis" date="2020" institute="ProQuest LLC" country="789 East Eisenhower Parkway, Ann Arbor, MI, USA">
        <title>Comparative Genomics and Chromosome Evolution.</title>
        <authorList>
            <person name="Mudd A.B."/>
        </authorList>
    </citation>
    <scope>NUCLEOTIDE SEQUENCE</scope>
    <source>
        <strain evidence="1">Female2</strain>
        <tissue evidence="1">Blood</tissue>
    </source>
</reference>
<dbReference type="AlphaFoldDB" id="A0A8T2IHD2"/>
<dbReference type="EMBL" id="JAACNH010001433">
    <property type="protein sequence ID" value="KAG8430158.1"/>
    <property type="molecule type" value="Genomic_DNA"/>
</dbReference>
<keyword evidence="2" id="KW-1185">Reference proteome</keyword>
<accession>A0A8T2IHD2</accession>
<name>A0A8T2IHD2_9PIPI</name>
<dbReference type="Proteomes" id="UP000812440">
    <property type="component" value="Unassembled WGS sequence"/>
</dbReference>
<gene>
    <name evidence="1" type="ORF">GDO86_018359</name>
</gene>
<proteinExistence type="predicted"/>
<evidence type="ECO:0000313" key="1">
    <source>
        <dbReference type="EMBL" id="KAG8430158.1"/>
    </source>
</evidence>
<organism evidence="1 2">
    <name type="scientific">Hymenochirus boettgeri</name>
    <name type="common">Congo dwarf clawed frog</name>
    <dbReference type="NCBI Taxonomy" id="247094"/>
    <lineage>
        <taxon>Eukaryota</taxon>
        <taxon>Metazoa</taxon>
        <taxon>Chordata</taxon>
        <taxon>Craniata</taxon>
        <taxon>Vertebrata</taxon>
        <taxon>Euteleostomi</taxon>
        <taxon>Amphibia</taxon>
        <taxon>Batrachia</taxon>
        <taxon>Anura</taxon>
        <taxon>Pipoidea</taxon>
        <taxon>Pipidae</taxon>
        <taxon>Pipinae</taxon>
        <taxon>Hymenochirus</taxon>
    </lineage>
</organism>
<evidence type="ECO:0000313" key="2">
    <source>
        <dbReference type="Proteomes" id="UP000812440"/>
    </source>
</evidence>